<keyword evidence="2" id="KW-0472">Membrane</keyword>
<gene>
    <name evidence="3" type="ORF">PCC79_13005</name>
</gene>
<evidence type="ECO:0000313" key="3">
    <source>
        <dbReference type="EMBL" id="WZW97806.1"/>
    </source>
</evidence>
<dbReference type="RefSeq" id="WP_342372072.1">
    <property type="nucleotide sequence ID" value="NZ_CP115965.1"/>
</dbReference>
<protein>
    <recommendedName>
        <fullName evidence="5">LppX_LprAFG lipoprotein</fullName>
    </recommendedName>
</protein>
<evidence type="ECO:0008006" key="5">
    <source>
        <dbReference type="Google" id="ProtNLM"/>
    </source>
</evidence>
<feature type="transmembrane region" description="Helical" evidence="2">
    <location>
        <begin position="98"/>
        <end position="118"/>
    </location>
</feature>
<keyword evidence="2" id="KW-0812">Transmembrane</keyword>
<name>A0ABZ3C596_9ACTN</name>
<proteinExistence type="predicted"/>
<dbReference type="EMBL" id="CP115965">
    <property type="protein sequence ID" value="WZW97806.1"/>
    <property type="molecule type" value="Genomic_DNA"/>
</dbReference>
<feature type="region of interest" description="Disordered" evidence="1">
    <location>
        <begin position="1"/>
        <end position="44"/>
    </location>
</feature>
<keyword evidence="2" id="KW-1133">Transmembrane helix</keyword>
<evidence type="ECO:0000256" key="2">
    <source>
        <dbReference type="SAM" id="Phobius"/>
    </source>
</evidence>
<evidence type="ECO:0000256" key="1">
    <source>
        <dbReference type="SAM" id="MobiDB-lite"/>
    </source>
</evidence>
<dbReference type="Proteomes" id="UP001434337">
    <property type="component" value="Chromosome"/>
</dbReference>
<evidence type="ECO:0000313" key="4">
    <source>
        <dbReference type="Proteomes" id="UP001434337"/>
    </source>
</evidence>
<sequence length="404" mass="41744">MAGDQRPEDIQPDGPVDGTDPSTESIPGDFTDSGWADAAPTEALPVDEAYVADARDGQPDEVHPVAADPALTPAAATGGASAATAVAAPASGRGRRTAWIIGILVLLAALIAAGWWWWDSTQRAQREEAIRTTAQTYLDSLAAADAEGALATLAEQPANTTLLTDEVLQASVEASPLSAIAVGEVTSEGQNATADVTYRIGEEDVALTLPMTGDGARTWHLTDGLGELTLASTDHLTVNGAELTEATNPVFPGTYTAAATNQYLVLNGATSAFIPSPQADAATITPEFALSDPGRESILAAVRTRLDECVASTETLPGNCPFGLAADGAEVSNVRFQLNNDPWAEFAPALDMAAMTASGTVHLDITGFATVTAAGLTGDVDQNFAVDRAWSVNLTEDPLVVTWS</sequence>
<reference evidence="3 4" key="1">
    <citation type="journal article" date="2023" name="Environ Microbiome">
        <title>A coral-associated actinobacterium mitigates coral bleaching under heat stress.</title>
        <authorList>
            <person name="Li J."/>
            <person name="Zou Y."/>
            <person name="Li Q."/>
            <person name="Zhang J."/>
            <person name="Bourne D.G."/>
            <person name="Lyu Y."/>
            <person name="Liu C."/>
            <person name="Zhang S."/>
        </authorList>
    </citation>
    <scope>NUCLEOTIDE SEQUENCE [LARGE SCALE GENOMIC DNA]</scope>
    <source>
        <strain evidence="3 4">SCSIO 13291</strain>
    </source>
</reference>
<organism evidence="3 4">
    <name type="scientific">Propioniciclava soli</name>
    <dbReference type="NCBI Taxonomy" id="2775081"/>
    <lineage>
        <taxon>Bacteria</taxon>
        <taxon>Bacillati</taxon>
        <taxon>Actinomycetota</taxon>
        <taxon>Actinomycetes</taxon>
        <taxon>Propionibacteriales</taxon>
        <taxon>Propionibacteriaceae</taxon>
        <taxon>Propioniciclava</taxon>
    </lineage>
</organism>
<accession>A0ABZ3C596</accession>
<keyword evidence="4" id="KW-1185">Reference proteome</keyword>